<evidence type="ECO:0000256" key="2">
    <source>
        <dbReference type="ARBA" id="ARBA00023136"/>
    </source>
</evidence>
<accession>A0AAW7Y9W2</accession>
<evidence type="ECO:0000313" key="6">
    <source>
        <dbReference type="EMBL" id="OZS44855.1"/>
    </source>
</evidence>
<evidence type="ECO:0000313" key="7">
    <source>
        <dbReference type="Proteomes" id="UP000215999"/>
    </source>
</evidence>
<sequence length="385" mass="42251">MTANRRLSLGINLLATCVLLGSSTTVFAGFEDFIDPLDGRLDASQWILNNAHGFMPVPLLVTDPSVGVGGGAAVLFFHETDEQKAKRQADIESVSDIPPSVTGVVGLATSNGSKLGGVFHSGNWMNDRVRYLGGLFGAKFNLKYYPEAQSQAYDYDIGGLYFFQNIDARIQDTNFFLGADYTLMRSDVSFATPKELVGVLPATLSGKGQDASIALKFTYDNRNNQFSPDEGTKAGIKTSFHDKRVGSDFNYTEYQAYINHYQPINGQWTVAVRADVKSIDGEAPFYAKPFIDLRGIPAMRYQGDEMGLAEVQVNYALDSRWTLLGFTGAGQVKDNSSQNTDEKIHQTYGGGFRYLVARQLGFKAGIDVAKGPDEWTTYIQFGSAW</sequence>
<dbReference type="EMBL" id="NOIF01000024">
    <property type="protein sequence ID" value="OZS44855.1"/>
    <property type="molecule type" value="Genomic_DNA"/>
</dbReference>
<comment type="caution">
    <text evidence="5">The sequence shown here is derived from an EMBL/GenBank/DDBJ whole genome shotgun (WGS) entry which is preliminary data.</text>
</comment>
<reference evidence="5" key="3">
    <citation type="submission" date="2023-07" db="EMBL/GenBank/DDBJ databases">
        <title>Genome content predicts the carbon catabolic preferences of heterotrophic bacteria.</title>
        <authorList>
            <person name="Gralka M."/>
        </authorList>
    </citation>
    <scope>NUCLEOTIDE SEQUENCE</scope>
    <source>
        <strain evidence="5">G2M05</strain>
    </source>
</reference>
<dbReference type="AlphaFoldDB" id="A0AAW7Y9W2"/>
<reference evidence="6 7" key="1">
    <citation type="journal article" date="2016" name="Antonie Van Leeuwenhoek">
        <title>Photobacterium sanguinicancri sp. nov. isolated from marine animals.</title>
        <authorList>
            <person name="Gomez-Gil B."/>
            <person name="Roque A."/>
            <person name="Rotllant G."/>
            <person name="Romalde J.L."/>
            <person name="Doce A."/>
            <person name="Eggermont M."/>
            <person name="Defoirdt T."/>
        </authorList>
    </citation>
    <scope>NUCLEOTIDE SEQUENCE [LARGE SCALE GENOMIC DNA]</scope>
    <source>
        <strain evidence="6 7">CAIM 1827</strain>
    </source>
</reference>
<keyword evidence="2" id="KW-0472">Membrane</keyword>
<dbReference type="GO" id="GO:0019867">
    <property type="term" value="C:outer membrane"/>
    <property type="evidence" value="ECO:0007669"/>
    <property type="project" value="InterPro"/>
</dbReference>
<dbReference type="Proteomes" id="UP000215999">
    <property type="component" value="Unassembled WGS sequence"/>
</dbReference>
<dbReference type="Gene3D" id="2.40.160.50">
    <property type="entry name" value="membrane protein fhac: a member of the omp85/tpsb transporter family"/>
    <property type="match status" value="1"/>
</dbReference>
<evidence type="ECO:0000259" key="4">
    <source>
        <dbReference type="Pfam" id="PF01103"/>
    </source>
</evidence>
<evidence type="ECO:0000313" key="8">
    <source>
        <dbReference type="Proteomes" id="UP001170624"/>
    </source>
</evidence>
<keyword evidence="7" id="KW-1185">Reference proteome</keyword>
<feature type="chain" id="PRO_5043364507" evidence="3">
    <location>
        <begin position="29"/>
        <end position="385"/>
    </location>
</feature>
<dbReference type="Proteomes" id="UP001170624">
    <property type="component" value="Unassembled WGS sequence"/>
</dbReference>
<evidence type="ECO:0000256" key="3">
    <source>
        <dbReference type="SAM" id="SignalP"/>
    </source>
</evidence>
<name>A0AAW7Y9W2_9GAMM</name>
<feature type="domain" description="Bacterial surface antigen (D15)" evidence="4">
    <location>
        <begin position="126"/>
        <end position="281"/>
    </location>
</feature>
<organism evidence="5 8">
    <name type="scientific">Photobacterium sanguinicancri</name>
    <dbReference type="NCBI Taxonomy" id="875932"/>
    <lineage>
        <taxon>Bacteria</taxon>
        <taxon>Pseudomonadati</taxon>
        <taxon>Pseudomonadota</taxon>
        <taxon>Gammaproteobacteria</taxon>
        <taxon>Vibrionales</taxon>
        <taxon>Vibrionaceae</taxon>
        <taxon>Photobacterium</taxon>
    </lineage>
</organism>
<feature type="signal peptide" evidence="3">
    <location>
        <begin position="1"/>
        <end position="28"/>
    </location>
</feature>
<dbReference type="RefSeq" id="WP_094956460.1">
    <property type="nucleotide sequence ID" value="NZ_CANMLA010000023.1"/>
</dbReference>
<gene>
    <name evidence="6" type="ORF">ASV53_06140</name>
    <name evidence="5" type="ORF">Q4568_17475</name>
</gene>
<evidence type="ECO:0000313" key="5">
    <source>
        <dbReference type="EMBL" id="MDO6544334.1"/>
    </source>
</evidence>
<dbReference type="Pfam" id="PF01103">
    <property type="entry name" value="Omp85"/>
    <property type="match status" value="1"/>
</dbReference>
<dbReference type="EMBL" id="JAUOPU010000022">
    <property type="protein sequence ID" value="MDO6544334.1"/>
    <property type="molecule type" value="Genomic_DNA"/>
</dbReference>
<reference evidence="6" key="2">
    <citation type="submission" date="2017-07" db="EMBL/GenBank/DDBJ databases">
        <authorList>
            <person name="Gomez-Gil B."/>
            <person name="Enciso-Ibarra K."/>
        </authorList>
    </citation>
    <scope>NUCLEOTIDE SEQUENCE</scope>
    <source>
        <strain evidence="6">CAIM 1827</strain>
    </source>
</reference>
<comment type="subcellular location">
    <subcellularLocation>
        <location evidence="1">Membrane</location>
    </subcellularLocation>
</comment>
<evidence type="ECO:0000256" key="1">
    <source>
        <dbReference type="ARBA" id="ARBA00004370"/>
    </source>
</evidence>
<dbReference type="InterPro" id="IPR000184">
    <property type="entry name" value="Bac_surfAg_D15"/>
</dbReference>
<proteinExistence type="predicted"/>
<protein>
    <submittedName>
        <fullName evidence="5">BamA/TamA family outer membrane protein</fullName>
    </submittedName>
    <submittedName>
        <fullName evidence="6">Glyceraldehyde-3-phosphate dehydrogenase</fullName>
    </submittedName>
</protein>
<keyword evidence="3" id="KW-0732">Signal</keyword>